<dbReference type="EMBL" id="JACOGK010000007">
    <property type="protein sequence ID" value="MBC3536340.1"/>
    <property type="molecule type" value="Genomic_DNA"/>
</dbReference>
<keyword evidence="3" id="KW-1185">Reference proteome</keyword>
<name>A0ABR6VI16_9FIRM</name>
<evidence type="ECO:0000256" key="1">
    <source>
        <dbReference type="SAM" id="MobiDB-lite"/>
    </source>
</evidence>
<gene>
    <name evidence="2" type="ORF">H8J70_03620</name>
</gene>
<dbReference type="PANTHER" id="PTHR36456">
    <property type="entry name" value="UPF0232 PROTEIN SCO3875"/>
    <property type="match status" value="1"/>
</dbReference>
<sequence length="312" mass="36663">MTERKGNLSQAGQSIPTVLEKYKLLYPLRFYMAKRDWEQIVGKQVAKYSYIKEMDRHEVVIGVTNSIWMNQLFIIQQDIQDKLNAYIGTDFVHSVRFVKAGRKPLPPVFQEEKKENALQKNLHTAIRNIVLSDEFVASVKEQTEGIKEPLRSKIRAARYASEKNRLAHEAAGYRTCPQCGRWLEEWETLCLFCRRKAWQEKIRWAYSILKEQPWLTLAQFGEAGNVAINKEVEDVYNEVRRDCIYKLIDKIYHDTDTPVDDILLTLYITRKTPSELTDDLIRNLTNRYRKKENKGKEEGKNHVSAHRRQPDD</sequence>
<comment type="caution">
    <text evidence="2">The sequence shown here is derived from an EMBL/GenBank/DDBJ whole genome shotgun (WGS) entry which is preliminary data.</text>
</comment>
<dbReference type="Proteomes" id="UP000606870">
    <property type="component" value="Unassembled WGS sequence"/>
</dbReference>
<dbReference type="Pfam" id="PF05258">
    <property type="entry name" value="DciA"/>
    <property type="match status" value="1"/>
</dbReference>
<feature type="compositionally biased region" description="Basic residues" evidence="1">
    <location>
        <begin position="303"/>
        <end position="312"/>
    </location>
</feature>
<reference evidence="2 3" key="1">
    <citation type="submission" date="2020-08" db="EMBL/GenBank/DDBJ databases">
        <authorList>
            <person name="Liu C."/>
            <person name="Sun Q."/>
        </authorList>
    </citation>
    <scope>NUCLEOTIDE SEQUENCE [LARGE SCALE GENOMIC DNA]</scope>
    <source>
        <strain evidence="2 3">NSJ-59</strain>
    </source>
</reference>
<accession>A0ABR6VI16</accession>
<protein>
    <submittedName>
        <fullName evidence="2">DUF721 domain-containing protein</fullName>
    </submittedName>
</protein>
<dbReference type="RefSeq" id="WP_186502496.1">
    <property type="nucleotide sequence ID" value="NZ_JACOGK010000007.1"/>
</dbReference>
<organism evidence="2 3">
    <name type="scientific">Megasphaera hominis</name>
    <dbReference type="NCBI Taxonomy" id="159836"/>
    <lineage>
        <taxon>Bacteria</taxon>
        <taxon>Bacillati</taxon>
        <taxon>Bacillota</taxon>
        <taxon>Negativicutes</taxon>
        <taxon>Veillonellales</taxon>
        <taxon>Veillonellaceae</taxon>
        <taxon>Megasphaera</taxon>
    </lineage>
</organism>
<dbReference type="PANTHER" id="PTHR36456:SF1">
    <property type="entry name" value="UPF0232 PROTEIN SCO3875"/>
    <property type="match status" value="1"/>
</dbReference>
<evidence type="ECO:0000313" key="3">
    <source>
        <dbReference type="Proteomes" id="UP000606870"/>
    </source>
</evidence>
<feature type="region of interest" description="Disordered" evidence="1">
    <location>
        <begin position="290"/>
        <end position="312"/>
    </location>
</feature>
<proteinExistence type="predicted"/>
<evidence type="ECO:0000313" key="2">
    <source>
        <dbReference type="EMBL" id="MBC3536340.1"/>
    </source>
</evidence>
<dbReference type="InterPro" id="IPR007922">
    <property type="entry name" value="DciA-like"/>
</dbReference>